<feature type="coiled-coil region" evidence="5">
    <location>
        <begin position="273"/>
        <end position="300"/>
    </location>
</feature>
<comment type="similarity">
    <text evidence="3">Belongs to the methyl-accepting chemotaxis (MCP) protein family.</text>
</comment>
<dbReference type="GO" id="GO:0006935">
    <property type="term" value="P:chemotaxis"/>
    <property type="evidence" value="ECO:0007669"/>
    <property type="project" value="UniProtKB-KW"/>
</dbReference>
<dbReference type="CDD" id="cd06225">
    <property type="entry name" value="HAMP"/>
    <property type="match status" value="1"/>
</dbReference>
<keyword evidence="11" id="KW-1185">Reference proteome</keyword>
<reference evidence="10 11" key="1">
    <citation type="submission" date="2016-09" db="EMBL/GenBank/DDBJ databases">
        <title>Rhizobium oryziradicis sp. nov., isolated from the root of rice.</title>
        <authorList>
            <person name="Zhao J."/>
            <person name="Zhang X."/>
        </authorList>
    </citation>
    <scope>NUCLEOTIDE SEQUENCE [LARGE SCALE GENOMIC DNA]</scope>
    <source>
        <strain evidence="10 11">14971</strain>
    </source>
</reference>
<dbReference type="GO" id="GO:0016020">
    <property type="term" value="C:membrane"/>
    <property type="evidence" value="ECO:0007669"/>
    <property type="project" value="UniProtKB-SubCell"/>
</dbReference>
<dbReference type="PROSITE" id="PS50885">
    <property type="entry name" value="HAMP"/>
    <property type="match status" value="1"/>
</dbReference>
<evidence type="ECO:0000313" key="12">
    <source>
        <dbReference type="Proteomes" id="UP000544107"/>
    </source>
</evidence>
<dbReference type="Pfam" id="PF00015">
    <property type="entry name" value="MCPsignal"/>
    <property type="match status" value="1"/>
</dbReference>
<feature type="transmembrane region" description="Helical" evidence="6">
    <location>
        <begin position="189"/>
        <end position="208"/>
    </location>
</feature>
<dbReference type="RefSeq" id="WP_075615449.1">
    <property type="nucleotide sequence ID" value="NZ_JACIED010000001.1"/>
</dbReference>
<evidence type="ECO:0000256" key="4">
    <source>
        <dbReference type="PROSITE-ProRule" id="PRU00284"/>
    </source>
</evidence>
<dbReference type="PROSITE" id="PS50111">
    <property type="entry name" value="CHEMOTAXIS_TRANSDUC_2"/>
    <property type="match status" value="1"/>
</dbReference>
<dbReference type="SMART" id="SM00283">
    <property type="entry name" value="MA"/>
    <property type="match status" value="1"/>
</dbReference>
<name>A0A1Q9A520_9HYPH</name>
<feature type="domain" description="HAMP" evidence="8">
    <location>
        <begin position="210"/>
        <end position="263"/>
    </location>
</feature>
<dbReference type="SMART" id="SM00304">
    <property type="entry name" value="HAMP"/>
    <property type="match status" value="1"/>
</dbReference>
<evidence type="ECO:0000259" key="8">
    <source>
        <dbReference type="PROSITE" id="PS50885"/>
    </source>
</evidence>
<keyword evidence="6" id="KW-0812">Transmembrane</keyword>
<dbReference type="InterPro" id="IPR004089">
    <property type="entry name" value="MCPsignal_dom"/>
</dbReference>
<dbReference type="EMBL" id="JACIED010000001">
    <property type="protein sequence ID" value="MBB4006766.1"/>
    <property type="molecule type" value="Genomic_DNA"/>
</dbReference>
<dbReference type="EMBL" id="MKIN01000022">
    <property type="protein sequence ID" value="OLP49663.1"/>
    <property type="molecule type" value="Genomic_DNA"/>
</dbReference>
<comment type="caution">
    <text evidence="10">The sequence shown here is derived from an EMBL/GenBank/DDBJ whole genome shotgun (WGS) entry which is preliminary data.</text>
</comment>
<dbReference type="GO" id="GO:0004888">
    <property type="term" value="F:transmembrane signaling receptor activity"/>
    <property type="evidence" value="ECO:0007669"/>
    <property type="project" value="InterPro"/>
</dbReference>
<gene>
    <name evidence="10" type="ORF">BJF91_21900</name>
    <name evidence="9" type="ORF">GGQ71_001002</name>
</gene>
<dbReference type="AlphaFoldDB" id="A0A1Q9A520"/>
<reference evidence="9 12" key="2">
    <citation type="submission" date="2020-08" db="EMBL/GenBank/DDBJ databases">
        <title>Genomic Encyclopedia of Type Strains, Phase IV (KMG-IV): sequencing the most valuable type-strain genomes for metagenomic binning, comparative biology and taxonomic classification.</title>
        <authorList>
            <person name="Goeker M."/>
        </authorList>
    </citation>
    <scope>NUCLEOTIDE SEQUENCE [LARGE SCALE GENOMIC DNA]</scope>
    <source>
        <strain evidence="9 12">DSM 100021</strain>
    </source>
</reference>
<evidence type="ECO:0000313" key="9">
    <source>
        <dbReference type="EMBL" id="MBB4006766.1"/>
    </source>
</evidence>
<dbReference type="Proteomes" id="UP000544107">
    <property type="component" value="Unassembled WGS sequence"/>
</dbReference>
<evidence type="ECO:0000256" key="5">
    <source>
        <dbReference type="SAM" id="Coils"/>
    </source>
</evidence>
<feature type="coiled-coil region" evidence="5">
    <location>
        <begin position="360"/>
        <end position="394"/>
    </location>
</feature>
<evidence type="ECO:0000313" key="11">
    <source>
        <dbReference type="Proteomes" id="UP000185598"/>
    </source>
</evidence>
<keyword evidence="5" id="KW-0175">Coiled coil</keyword>
<sequence>MKLSISSTVIISGVILAVGVVVTLATAMQTLQRLKVNGPIYQQIVDSKDLIADILPPPLYVVETYSLANEAALHSDVAAANIERMKLLKSQYVERRDYWKGTTLPDSLRNKLQQDVVVKGDAFWKQMDDVVVPALKDGDQAVLKPALNELKQRFHTHEAAVNELVDMGTAYGKQMETDAADETASRETISYTFGSLLIALSLASIFIVRRRALSPLNHITSAMTAMAHGDLDTPPPYATREDEIGDIAKALSIFRDAGLEKRRMEAEAEAGRALTEEQRRQREEERAAEAQALRRVVEELGDGLHRLAECNMRMTLDKPFDAKFDVLRRDFNESIATLQLTLKQVLSETGHLQTNSREMRGAADNLAKRTEQQAAALEETAAALEQVAATVKASANRTRETRALVKDARECTTASNDVVNNAITAMQRIEGVSREIGTIIGVIDEIAFQTNLLALNAGVEAARAGEAGKGFAVVAQEVRELAQRSAGAARQIKTLVDRSSTEVATGVELVGTAGGVLTKIGSFVERIDGNIDAIATSAEEQAVGLQQISSSVNSLDQMTQQNAAMVEETNAISQTLADGAISLATLVNRFQLPTDTMARAA</sequence>
<protein>
    <submittedName>
        <fullName evidence="9 10">Chemotaxis protein</fullName>
    </submittedName>
</protein>
<accession>A0A1Q9A520</accession>
<dbReference type="InterPro" id="IPR004090">
    <property type="entry name" value="Chemotax_Me-accpt_rcpt"/>
</dbReference>
<keyword evidence="4" id="KW-0807">Transducer</keyword>
<feature type="transmembrane region" description="Helical" evidence="6">
    <location>
        <begin position="6"/>
        <end position="27"/>
    </location>
</feature>
<evidence type="ECO:0000256" key="1">
    <source>
        <dbReference type="ARBA" id="ARBA00004370"/>
    </source>
</evidence>
<dbReference type="GO" id="GO:0007165">
    <property type="term" value="P:signal transduction"/>
    <property type="evidence" value="ECO:0007669"/>
    <property type="project" value="UniProtKB-KW"/>
</dbReference>
<dbReference type="InterPro" id="IPR051310">
    <property type="entry name" value="MCP_chemotaxis"/>
</dbReference>
<dbReference type="PRINTS" id="PR00260">
    <property type="entry name" value="CHEMTRNSDUCR"/>
</dbReference>
<proteinExistence type="inferred from homology"/>
<organism evidence="10 11">
    <name type="scientific">Allorhizobium taibaishanense</name>
    <dbReference type="NCBI Taxonomy" id="887144"/>
    <lineage>
        <taxon>Bacteria</taxon>
        <taxon>Pseudomonadati</taxon>
        <taxon>Pseudomonadota</taxon>
        <taxon>Alphaproteobacteria</taxon>
        <taxon>Hyphomicrobiales</taxon>
        <taxon>Rhizobiaceae</taxon>
        <taxon>Rhizobium/Agrobacterium group</taxon>
        <taxon>Allorhizobium</taxon>
    </lineage>
</organism>
<dbReference type="SUPFAM" id="SSF158472">
    <property type="entry name" value="HAMP domain-like"/>
    <property type="match status" value="1"/>
</dbReference>
<evidence type="ECO:0000256" key="3">
    <source>
        <dbReference type="ARBA" id="ARBA00029447"/>
    </source>
</evidence>
<dbReference type="PANTHER" id="PTHR43531">
    <property type="entry name" value="PROTEIN ICFG"/>
    <property type="match status" value="1"/>
</dbReference>
<dbReference type="STRING" id="887144.BJF91_21900"/>
<dbReference type="InterPro" id="IPR003660">
    <property type="entry name" value="HAMP_dom"/>
</dbReference>
<dbReference type="PANTHER" id="PTHR43531:SF11">
    <property type="entry name" value="METHYL-ACCEPTING CHEMOTAXIS PROTEIN 3"/>
    <property type="match status" value="1"/>
</dbReference>
<dbReference type="SUPFAM" id="SSF58104">
    <property type="entry name" value="Methyl-accepting chemotaxis protein (MCP) signaling domain"/>
    <property type="match status" value="1"/>
</dbReference>
<evidence type="ECO:0000259" key="7">
    <source>
        <dbReference type="PROSITE" id="PS50111"/>
    </source>
</evidence>
<keyword evidence="2" id="KW-0145">Chemotaxis</keyword>
<evidence type="ECO:0000256" key="2">
    <source>
        <dbReference type="ARBA" id="ARBA00022500"/>
    </source>
</evidence>
<dbReference type="OrthoDB" id="3378718at2"/>
<evidence type="ECO:0000313" key="10">
    <source>
        <dbReference type="EMBL" id="OLP49663.1"/>
    </source>
</evidence>
<dbReference type="CDD" id="cd11386">
    <property type="entry name" value="MCP_signal"/>
    <property type="match status" value="1"/>
</dbReference>
<dbReference type="Gene3D" id="6.10.340.10">
    <property type="match status" value="1"/>
</dbReference>
<feature type="domain" description="Methyl-accepting transducer" evidence="7">
    <location>
        <begin position="348"/>
        <end position="577"/>
    </location>
</feature>
<keyword evidence="6" id="KW-1133">Transmembrane helix</keyword>
<comment type="subcellular location">
    <subcellularLocation>
        <location evidence="1">Membrane</location>
    </subcellularLocation>
</comment>
<keyword evidence="6" id="KW-0472">Membrane</keyword>
<dbReference type="Gene3D" id="1.10.287.950">
    <property type="entry name" value="Methyl-accepting chemotaxis protein"/>
    <property type="match status" value="1"/>
</dbReference>
<dbReference type="FunFam" id="1.10.287.950:FF:000001">
    <property type="entry name" value="Methyl-accepting chemotaxis sensory transducer"/>
    <property type="match status" value="1"/>
</dbReference>
<dbReference type="Proteomes" id="UP000185598">
    <property type="component" value="Unassembled WGS sequence"/>
</dbReference>
<evidence type="ECO:0000256" key="6">
    <source>
        <dbReference type="SAM" id="Phobius"/>
    </source>
</evidence>
<dbReference type="Pfam" id="PF00672">
    <property type="entry name" value="HAMP"/>
    <property type="match status" value="1"/>
</dbReference>